<protein>
    <submittedName>
        <fullName evidence="1">Uncharacterized protein</fullName>
    </submittedName>
</protein>
<dbReference type="AlphaFoldDB" id="A0A0C3AVU0"/>
<keyword evidence="2" id="KW-1185">Reference proteome</keyword>
<dbReference type="Proteomes" id="UP000054166">
    <property type="component" value="Unassembled WGS sequence"/>
</dbReference>
<name>A0A0C3AVU0_PILCF</name>
<dbReference type="InParanoid" id="A0A0C3AVU0"/>
<reference evidence="2" key="2">
    <citation type="submission" date="2015-01" db="EMBL/GenBank/DDBJ databases">
        <title>Evolutionary Origins and Diversification of the Mycorrhizal Mutualists.</title>
        <authorList>
            <consortium name="DOE Joint Genome Institute"/>
            <consortium name="Mycorrhizal Genomics Consortium"/>
            <person name="Kohler A."/>
            <person name="Kuo A."/>
            <person name="Nagy L.G."/>
            <person name="Floudas D."/>
            <person name="Copeland A."/>
            <person name="Barry K.W."/>
            <person name="Cichocki N."/>
            <person name="Veneault-Fourrey C."/>
            <person name="LaButti K."/>
            <person name="Lindquist E.A."/>
            <person name="Lipzen A."/>
            <person name="Lundell T."/>
            <person name="Morin E."/>
            <person name="Murat C."/>
            <person name="Riley R."/>
            <person name="Ohm R."/>
            <person name="Sun H."/>
            <person name="Tunlid A."/>
            <person name="Henrissat B."/>
            <person name="Grigoriev I.V."/>
            <person name="Hibbett D.S."/>
            <person name="Martin F."/>
        </authorList>
    </citation>
    <scope>NUCLEOTIDE SEQUENCE [LARGE SCALE GENOMIC DNA]</scope>
    <source>
        <strain evidence="2">F 1598</strain>
    </source>
</reference>
<dbReference type="EMBL" id="KN833019">
    <property type="protein sequence ID" value="KIM78108.1"/>
    <property type="molecule type" value="Genomic_DNA"/>
</dbReference>
<gene>
    <name evidence="1" type="ORF">PILCRDRAFT_824826</name>
</gene>
<sequence length="161" mass="17812">MQYPELPSEVRTTIIGDDISQSLIQNVVAHVGLGLIHKDVNVSFDIKNPFHCTLAVSRLSLIAMACGPANIKLADVNNKKVDFTAVAGEQKPIPHRLMANLIMRNVSNLIKALWNQKLKIEVTSVDIKVDEYVIDKLKFTLPEVDLKVRPNTNAASLFGLI</sequence>
<evidence type="ECO:0000313" key="2">
    <source>
        <dbReference type="Proteomes" id="UP000054166"/>
    </source>
</evidence>
<organism evidence="1 2">
    <name type="scientific">Piloderma croceum (strain F 1598)</name>
    <dbReference type="NCBI Taxonomy" id="765440"/>
    <lineage>
        <taxon>Eukaryota</taxon>
        <taxon>Fungi</taxon>
        <taxon>Dikarya</taxon>
        <taxon>Basidiomycota</taxon>
        <taxon>Agaricomycotina</taxon>
        <taxon>Agaricomycetes</taxon>
        <taxon>Agaricomycetidae</taxon>
        <taxon>Atheliales</taxon>
        <taxon>Atheliaceae</taxon>
        <taxon>Piloderma</taxon>
    </lineage>
</organism>
<accession>A0A0C3AVU0</accession>
<proteinExistence type="predicted"/>
<reference evidence="1 2" key="1">
    <citation type="submission" date="2014-04" db="EMBL/GenBank/DDBJ databases">
        <authorList>
            <consortium name="DOE Joint Genome Institute"/>
            <person name="Kuo A."/>
            <person name="Tarkka M."/>
            <person name="Buscot F."/>
            <person name="Kohler A."/>
            <person name="Nagy L.G."/>
            <person name="Floudas D."/>
            <person name="Copeland A."/>
            <person name="Barry K.W."/>
            <person name="Cichocki N."/>
            <person name="Veneault-Fourrey C."/>
            <person name="LaButti K."/>
            <person name="Lindquist E.A."/>
            <person name="Lipzen A."/>
            <person name="Lundell T."/>
            <person name="Morin E."/>
            <person name="Murat C."/>
            <person name="Sun H."/>
            <person name="Tunlid A."/>
            <person name="Henrissat B."/>
            <person name="Grigoriev I.V."/>
            <person name="Hibbett D.S."/>
            <person name="Martin F."/>
            <person name="Nordberg H.P."/>
            <person name="Cantor M.N."/>
            <person name="Hua S.X."/>
        </authorList>
    </citation>
    <scope>NUCLEOTIDE SEQUENCE [LARGE SCALE GENOMIC DNA]</scope>
    <source>
        <strain evidence="1 2">F 1598</strain>
    </source>
</reference>
<evidence type="ECO:0000313" key="1">
    <source>
        <dbReference type="EMBL" id="KIM78108.1"/>
    </source>
</evidence>
<dbReference type="HOGENOM" id="CLU_1644362_0_0_1"/>